<dbReference type="CDD" id="cd03311">
    <property type="entry name" value="CIMS_C_terminal_like"/>
    <property type="match status" value="1"/>
</dbReference>
<sequence length="383" mass="43517">MIQDKINFIKPTLSPFRNDIVGSFLRPERLKIAREQFKTNQISAIELRKIEDELIVDLIKKEEDVGLRAVTDGEFRRSWYHLDFFWGLQGVKKIKTAGWQLHDGSHARGEGAELTGVLGGKNHPFIEHFDFVKNHVSDGVQVKQTIPSPAYCLVQFEFPNVIEKTKQIYQSEDELITAIAKAYDEVLADFYAHGATVIQFDDSAWSNLIAANIVSDGGDGYQNFTKKEIDILKQKLLKVNNLTIEGAPASLTINAHICRGNYKSNWAYSGSYANIAEPLFTQEKVNAFYLEYDSDSDGGFDVLKKIDKQKWVVLGLLTSKQGELEDRNTVINRIEEASRYFDLNHLCLSPQCGFASSEEGNVLTEKQQWNKLRLIKSITDELW</sequence>
<dbReference type="EMBL" id="AP014680">
    <property type="protein sequence ID" value="BAP84678.1"/>
    <property type="molecule type" value="Genomic_DNA"/>
</dbReference>
<organism evidence="2 3">
    <name type="scientific">Paucilactobacillus hokkaidonensis JCM 18461</name>
    <dbReference type="NCBI Taxonomy" id="1291742"/>
    <lineage>
        <taxon>Bacteria</taxon>
        <taxon>Bacillati</taxon>
        <taxon>Bacillota</taxon>
        <taxon>Bacilli</taxon>
        <taxon>Lactobacillales</taxon>
        <taxon>Lactobacillaceae</taxon>
        <taxon>Paucilactobacillus</taxon>
    </lineage>
</organism>
<evidence type="ECO:0000313" key="3">
    <source>
        <dbReference type="Proteomes" id="UP000031620"/>
    </source>
</evidence>
<dbReference type="RefSeq" id="WP_041092099.1">
    <property type="nucleotide sequence ID" value="NZ_AP014680.1"/>
</dbReference>
<dbReference type="GO" id="GO:0008270">
    <property type="term" value="F:zinc ion binding"/>
    <property type="evidence" value="ECO:0007669"/>
    <property type="project" value="InterPro"/>
</dbReference>
<dbReference type="Proteomes" id="UP000031620">
    <property type="component" value="Chromosome"/>
</dbReference>
<dbReference type="Pfam" id="PF01717">
    <property type="entry name" value="Meth_synt_2"/>
    <property type="match status" value="1"/>
</dbReference>
<dbReference type="GO" id="GO:0009086">
    <property type="term" value="P:methionine biosynthetic process"/>
    <property type="evidence" value="ECO:0007669"/>
    <property type="project" value="InterPro"/>
</dbReference>
<accession>A0A0A1GV37</accession>
<proteinExistence type="predicted"/>
<dbReference type="AlphaFoldDB" id="A0A0A1GV37"/>
<dbReference type="KEGG" id="lho:LOOC260_100990"/>
<dbReference type="STRING" id="1291742.LOOC260_100990"/>
<dbReference type="PANTHER" id="PTHR43844">
    <property type="entry name" value="METHIONINE SYNTHASE"/>
    <property type="match status" value="1"/>
</dbReference>
<dbReference type="NCBIfam" id="NF005085">
    <property type="entry name" value="PRK06520.1"/>
    <property type="match status" value="1"/>
</dbReference>
<evidence type="ECO:0000259" key="1">
    <source>
        <dbReference type="Pfam" id="PF01717"/>
    </source>
</evidence>
<gene>
    <name evidence="2" type="ORF">LOOC260_100990</name>
</gene>
<reference evidence="2 3" key="1">
    <citation type="submission" date="2014-11" db="EMBL/GenBank/DDBJ databases">
        <title>Complete genome sequence and analysis of Lactobacillus hokkaidonensis LOOC260T.</title>
        <authorList>
            <person name="Tanizawa Y."/>
            <person name="Tohno M."/>
            <person name="Kaminuma E."/>
            <person name="Nakamura Y."/>
            <person name="Arita M."/>
        </authorList>
    </citation>
    <scope>NUCLEOTIDE SEQUENCE [LARGE SCALE GENOMIC DNA]</scope>
    <source>
        <strain evidence="2 3">LOOC260</strain>
    </source>
</reference>
<dbReference type="PANTHER" id="PTHR43844:SF1">
    <property type="entry name" value="METHIONINE SYNTHASE"/>
    <property type="match status" value="1"/>
</dbReference>
<feature type="domain" description="Cobalamin-independent methionine synthase MetE C-terminal/archaeal" evidence="1">
    <location>
        <begin position="20"/>
        <end position="360"/>
    </location>
</feature>
<protein>
    <submittedName>
        <fullName evidence="2">Methionine synthase II (Cobalamin-independent)</fullName>
    </submittedName>
</protein>
<dbReference type="GO" id="GO:0003871">
    <property type="term" value="F:5-methyltetrahydropteroyltriglutamate-homocysteine S-methyltransferase activity"/>
    <property type="evidence" value="ECO:0007669"/>
    <property type="project" value="InterPro"/>
</dbReference>
<dbReference type="HOGENOM" id="CLU_058877_0_0_9"/>
<dbReference type="Gene3D" id="3.20.20.210">
    <property type="match status" value="1"/>
</dbReference>
<dbReference type="InterPro" id="IPR002629">
    <property type="entry name" value="Met_Synth_C/arc"/>
</dbReference>
<evidence type="ECO:0000313" key="2">
    <source>
        <dbReference type="EMBL" id="BAP84678.1"/>
    </source>
</evidence>
<dbReference type="SUPFAM" id="SSF51726">
    <property type="entry name" value="UROD/MetE-like"/>
    <property type="match status" value="1"/>
</dbReference>
<dbReference type="InterPro" id="IPR038071">
    <property type="entry name" value="UROD/MetE-like_sf"/>
</dbReference>
<name>A0A0A1GV37_9LACO</name>